<comment type="similarity">
    <text evidence="2">Belongs to the mesothelin family.</text>
</comment>
<keyword evidence="5" id="KW-0472">Membrane</keyword>
<feature type="compositionally biased region" description="Low complexity" evidence="7">
    <location>
        <begin position="702"/>
        <end position="745"/>
    </location>
</feature>
<comment type="subcellular location">
    <subcellularLocation>
        <location evidence="1">Membrane</location>
    </subcellularLocation>
</comment>
<evidence type="ECO:0000256" key="7">
    <source>
        <dbReference type="SAM" id="MobiDB-lite"/>
    </source>
</evidence>
<evidence type="ECO:0000256" key="5">
    <source>
        <dbReference type="ARBA" id="ARBA00023136"/>
    </source>
</evidence>
<feature type="region of interest" description="Disordered" evidence="7">
    <location>
        <begin position="669"/>
        <end position="745"/>
    </location>
</feature>
<evidence type="ECO:0000256" key="3">
    <source>
        <dbReference type="ARBA" id="ARBA00022729"/>
    </source>
</evidence>
<dbReference type="EMBL" id="KB523472">
    <property type="protein sequence ID" value="EMP36894.1"/>
    <property type="molecule type" value="Genomic_DNA"/>
</dbReference>
<dbReference type="GO" id="GO:0007160">
    <property type="term" value="P:cell-matrix adhesion"/>
    <property type="evidence" value="ECO:0007669"/>
    <property type="project" value="TreeGrafter"/>
</dbReference>
<protein>
    <submittedName>
        <fullName evidence="8">Mesothelin-like protein</fullName>
    </submittedName>
</protein>
<reference evidence="9" key="1">
    <citation type="journal article" date="2013" name="Nat. Genet.">
        <title>The draft genomes of soft-shell turtle and green sea turtle yield insights into the development and evolution of the turtle-specific body plan.</title>
        <authorList>
            <person name="Wang Z."/>
            <person name="Pascual-Anaya J."/>
            <person name="Zadissa A."/>
            <person name="Li W."/>
            <person name="Niimura Y."/>
            <person name="Huang Z."/>
            <person name="Li C."/>
            <person name="White S."/>
            <person name="Xiong Z."/>
            <person name="Fang D."/>
            <person name="Wang B."/>
            <person name="Ming Y."/>
            <person name="Chen Y."/>
            <person name="Zheng Y."/>
            <person name="Kuraku S."/>
            <person name="Pignatelli M."/>
            <person name="Herrero J."/>
            <person name="Beal K."/>
            <person name="Nozawa M."/>
            <person name="Li Q."/>
            <person name="Wang J."/>
            <person name="Zhang H."/>
            <person name="Yu L."/>
            <person name="Shigenobu S."/>
            <person name="Wang J."/>
            <person name="Liu J."/>
            <person name="Flicek P."/>
            <person name="Searle S."/>
            <person name="Wang J."/>
            <person name="Kuratani S."/>
            <person name="Yin Y."/>
            <person name="Aken B."/>
            <person name="Zhang G."/>
            <person name="Irie N."/>
        </authorList>
    </citation>
    <scope>NUCLEOTIDE SEQUENCE [LARGE SCALE GENOMIC DNA]</scope>
</reference>
<evidence type="ECO:0000313" key="9">
    <source>
        <dbReference type="Proteomes" id="UP000031443"/>
    </source>
</evidence>
<proteinExistence type="inferred from homology"/>
<feature type="region of interest" description="Disordered" evidence="7">
    <location>
        <begin position="437"/>
        <end position="464"/>
    </location>
</feature>
<keyword evidence="6" id="KW-0325">Glycoprotein</keyword>
<keyword evidence="3" id="KW-0732">Signal</keyword>
<keyword evidence="9" id="KW-1185">Reference proteome</keyword>
<organism evidence="8 9">
    <name type="scientific">Chelonia mydas</name>
    <name type="common">Green sea-turtle</name>
    <name type="synonym">Chelonia agassizi</name>
    <dbReference type="NCBI Taxonomy" id="8469"/>
    <lineage>
        <taxon>Eukaryota</taxon>
        <taxon>Metazoa</taxon>
        <taxon>Chordata</taxon>
        <taxon>Craniata</taxon>
        <taxon>Vertebrata</taxon>
        <taxon>Euteleostomi</taxon>
        <taxon>Archelosauria</taxon>
        <taxon>Testudinata</taxon>
        <taxon>Testudines</taxon>
        <taxon>Cryptodira</taxon>
        <taxon>Durocryptodira</taxon>
        <taxon>Americhelydia</taxon>
        <taxon>Chelonioidea</taxon>
        <taxon>Cheloniidae</taxon>
        <taxon>Chelonia</taxon>
    </lineage>
</organism>
<dbReference type="Proteomes" id="UP000031443">
    <property type="component" value="Unassembled WGS sequence"/>
</dbReference>
<accession>M7BI84</accession>
<dbReference type="PANTHER" id="PTHR23412">
    <property type="entry name" value="STEREOCILIN RELATED"/>
    <property type="match status" value="1"/>
</dbReference>
<evidence type="ECO:0000313" key="8">
    <source>
        <dbReference type="EMBL" id="EMP36894.1"/>
    </source>
</evidence>
<dbReference type="GO" id="GO:0016020">
    <property type="term" value="C:membrane"/>
    <property type="evidence" value="ECO:0007669"/>
    <property type="project" value="UniProtKB-SubCell"/>
</dbReference>
<dbReference type="PANTHER" id="PTHR23412:SF15">
    <property type="entry name" value="MESOTHELIN-LIKE PROTEIN"/>
    <property type="match status" value="1"/>
</dbReference>
<dbReference type="Gene3D" id="1.20.970.40">
    <property type="match status" value="1"/>
</dbReference>
<name>M7BI84_CHEMY</name>
<dbReference type="InterPro" id="IPR010335">
    <property type="entry name" value="Mesothelin"/>
</dbReference>
<evidence type="ECO:0000256" key="2">
    <source>
        <dbReference type="ARBA" id="ARBA00011016"/>
    </source>
</evidence>
<evidence type="ECO:0000256" key="1">
    <source>
        <dbReference type="ARBA" id="ARBA00004370"/>
    </source>
</evidence>
<keyword evidence="4" id="KW-0130">Cell adhesion</keyword>
<dbReference type="InterPro" id="IPR026664">
    <property type="entry name" value="Stereocilin-rel"/>
</dbReference>
<gene>
    <name evidence="8" type="ORF">UY3_05874</name>
</gene>
<evidence type="ECO:0000256" key="6">
    <source>
        <dbReference type="ARBA" id="ARBA00023180"/>
    </source>
</evidence>
<dbReference type="Pfam" id="PF06060">
    <property type="entry name" value="Mesothelin"/>
    <property type="match status" value="2"/>
</dbReference>
<dbReference type="AlphaFoldDB" id="M7BI84"/>
<dbReference type="GO" id="GO:0009986">
    <property type="term" value="C:cell surface"/>
    <property type="evidence" value="ECO:0007669"/>
    <property type="project" value="TreeGrafter"/>
</dbReference>
<sequence length="771" mass="82197">QLSCMAKILAAKNLTANFTSYPPDVLLFFDFTQVQNHTCKEFYSLASQGNPNLLPNGSAQRTQLLNNALVCLGGVNNTLSKEQLSSLGALVCDMDPAAITDSDPQILENLKLCPDLAGPQKAALNTLLSRGESQDGFISDLGTLSPPFPQGVRKAFFRSVVAGYQTQSASQKEKTMLLLKSIGSASPSSPRSKRATEQCKSEPITASTIQDPLFIVYYDTKGQFDACLSNEVLKANLVPLLEHPLTEEYLDVMKSKLSEAKQLITRYTDLGGTLTGPLLQKIGGRDLCGLDDDQINKISPEAIGTAGKLDISSCSQSKKDRLYAKARDAFASQTGTSAYYPLIQPYLGGAPVKDLEHLAGSNIAMDIDTFTSLKPSELQNLSVQNVKNLLGVNLPDLNRAENHPSVTNWIQRHYQSELDNILGIGLHGGMSEPVSMATASNGTSATPDTSITPPATSYNVTTPHNTTSLPATTYNVTIPHDTTSLPALVTPLATIHNTTTSHNTTSPPATTYNDTIPHNSTSLPVMITPFAAIYNTTTTHNTTSLPATTYNDTTTPNTTSLPAILTPLATIHNTATTHNTTSPPATTYNDTIPHNTTSLPATTYNVTIPHNTTSLPVMITPFAAIYNTTPTHNTTSPPATTHNITILPATIHTIISPTAIITPTSITHNTTSLPATSPPGPTHNTTFISSPKKPVTPPQPTPNSTSPSPTSPGKTAVPPAPATTMSSTTMITPKTATKKPATNMTWPPKPLPPGYIILEPVTGMYLYNHES</sequence>
<evidence type="ECO:0000256" key="4">
    <source>
        <dbReference type="ARBA" id="ARBA00022889"/>
    </source>
</evidence>
<feature type="non-terminal residue" evidence="8">
    <location>
        <position position="1"/>
    </location>
</feature>